<organism evidence="2 3">
    <name type="scientific">Endocarpon pusillum</name>
    <dbReference type="NCBI Taxonomy" id="364733"/>
    <lineage>
        <taxon>Eukaryota</taxon>
        <taxon>Fungi</taxon>
        <taxon>Dikarya</taxon>
        <taxon>Ascomycota</taxon>
        <taxon>Pezizomycotina</taxon>
        <taxon>Eurotiomycetes</taxon>
        <taxon>Chaetothyriomycetidae</taxon>
        <taxon>Verrucariales</taxon>
        <taxon>Verrucariaceae</taxon>
        <taxon>Endocarpon</taxon>
    </lineage>
</organism>
<dbReference type="SUPFAM" id="SSF51905">
    <property type="entry name" value="FAD/NAD(P)-binding domain"/>
    <property type="match status" value="1"/>
</dbReference>
<evidence type="ECO:0000313" key="2">
    <source>
        <dbReference type="EMBL" id="KAF7514245.1"/>
    </source>
</evidence>
<dbReference type="Gene3D" id="3.30.70.1990">
    <property type="match status" value="1"/>
</dbReference>
<dbReference type="Proteomes" id="UP000606974">
    <property type="component" value="Unassembled WGS sequence"/>
</dbReference>
<dbReference type="Pfam" id="PF13450">
    <property type="entry name" value="NAD_binding_8"/>
    <property type="match status" value="1"/>
</dbReference>
<accession>A0A8H7ARP3</accession>
<feature type="signal peptide" evidence="1">
    <location>
        <begin position="1"/>
        <end position="24"/>
    </location>
</feature>
<evidence type="ECO:0000256" key="1">
    <source>
        <dbReference type="SAM" id="SignalP"/>
    </source>
</evidence>
<comment type="caution">
    <text evidence="2">The sequence shown here is derived from an EMBL/GenBank/DDBJ whole genome shotgun (WGS) entry which is preliminary data.</text>
</comment>
<keyword evidence="3" id="KW-1185">Reference proteome</keyword>
<dbReference type="Gene3D" id="3.50.50.60">
    <property type="entry name" value="FAD/NAD(P)-binding domain"/>
    <property type="match status" value="1"/>
</dbReference>
<proteinExistence type="predicted"/>
<keyword evidence="1" id="KW-0732">Signal</keyword>
<name>A0A8H7ARP3_9EURO</name>
<protein>
    <recommendedName>
        <fullName evidence="4">Amine oxidase domain-containing protein</fullName>
    </recommendedName>
</protein>
<dbReference type="OrthoDB" id="68575at2759"/>
<evidence type="ECO:0008006" key="4">
    <source>
        <dbReference type="Google" id="ProtNLM"/>
    </source>
</evidence>
<dbReference type="EMBL" id="JAACFV010000001">
    <property type="protein sequence ID" value="KAF7514245.1"/>
    <property type="molecule type" value="Genomic_DNA"/>
</dbReference>
<dbReference type="AlphaFoldDB" id="A0A8H7ARP3"/>
<gene>
    <name evidence="2" type="ORF">GJ744_000015</name>
</gene>
<feature type="chain" id="PRO_5034212259" description="Amine oxidase domain-containing protein" evidence="1">
    <location>
        <begin position="25"/>
        <end position="469"/>
    </location>
</feature>
<evidence type="ECO:0000313" key="3">
    <source>
        <dbReference type="Proteomes" id="UP000606974"/>
    </source>
</evidence>
<dbReference type="InterPro" id="IPR036188">
    <property type="entry name" value="FAD/NAD-bd_sf"/>
</dbReference>
<reference evidence="2" key="1">
    <citation type="submission" date="2020-02" db="EMBL/GenBank/DDBJ databases">
        <authorList>
            <person name="Palmer J.M."/>
        </authorList>
    </citation>
    <scope>NUCLEOTIDE SEQUENCE</scope>
    <source>
        <strain evidence="2">EPUS1.4</strain>
        <tissue evidence="2">Thallus</tissue>
    </source>
</reference>
<sequence length="469" mass="52183">MFSKLFSVAALSFFSLLLATPATSHSVSFNEADYDPSHVVTKDFLVLGGGASGTYAAVRLKDHDKSIVLIERENRLGGHTHTYIDPETGGTTDIGVLVYHNFTTTINFFKRFDIPLTTFVGDGPFESKYADFATGEAVPNYTPPDFLTGFRKYLQTLAPYPYLDYGWNLTYPVPEDLLMPFGDYVTKYGLEDAALMIFTYTQSQGNIFDQPTIYVAKTFGLSNGDAFVNGYLSTAHHNNSELYSKALESLGSDVLLRSHILSLKRSDSGVRAVVSTPTGNKLIKAKKLVSSIPPQLSQLTGWDLTNKELQLFGQFNNSGYWTALVTDTGLDNNISYTNVQPNTVGNVPRLPECYGVSPTGSIKDVFHIYYGSPSSFPDDQIRNAMIKDINVVQKLQGVSMKEPKFLILEPHNPFTCAVTPQLIRERFYEKLYSLQGKKSTFWTGAAWHTHDSAMLWRFTEGLLPTFLGQ</sequence>
<dbReference type="Gene3D" id="1.10.405.20">
    <property type="match status" value="1"/>
</dbReference>